<protein>
    <submittedName>
        <fullName evidence="2">Peptidase S1 domain-containing protein</fullName>
    </submittedName>
</protein>
<organism evidence="1 2">
    <name type="scientific">Panagrolaimus sp. ES5</name>
    <dbReference type="NCBI Taxonomy" id="591445"/>
    <lineage>
        <taxon>Eukaryota</taxon>
        <taxon>Metazoa</taxon>
        <taxon>Ecdysozoa</taxon>
        <taxon>Nematoda</taxon>
        <taxon>Chromadorea</taxon>
        <taxon>Rhabditida</taxon>
        <taxon>Tylenchina</taxon>
        <taxon>Panagrolaimomorpha</taxon>
        <taxon>Panagrolaimoidea</taxon>
        <taxon>Panagrolaimidae</taxon>
        <taxon>Panagrolaimus</taxon>
    </lineage>
</organism>
<evidence type="ECO:0000313" key="2">
    <source>
        <dbReference type="WBParaSite" id="ES5_v2.g14006.t1"/>
    </source>
</evidence>
<dbReference type="Proteomes" id="UP000887579">
    <property type="component" value="Unplaced"/>
</dbReference>
<reference evidence="2" key="1">
    <citation type="submission" date="2022-11" db="UniProtKB">
        <authorList>
            <consortium name="WormBaseParasite"/>
        </authorList>
    </citation>
    <scope>IDENTIFICATION</scope>
</reference>
<dbReference type="WBParaSite" id="ES5_v2.g14006.t1">
    <property type="protein sequence ID" value="ES5_v2.g14006.t1"/>
    <property type="gene ID" value="ES5_v2.g14006"/>
</dbReference>
<accession>A0AC34FAJ6</accession>
<evidence type="ECO:0000313" key="1">
    <source>
        <dbReference type="Proteomes" id="UP000887579"/>
    </source>
</evidence>
<sequence length="122" mass="13697">MFEKDGKYYQIGITSAGANGTGIEFIFCEFLINYISFSFYTRLSDYCEWIKMITNGDASCEPLPADINRNQPLSDPDIPPFLIPANEPDVTVLPLPTAAPQSSSRFATFNILFLFFVVFLFA</sequence>
<name>A0AC34FAJ6_9BILA</name>
<proteinExistence type="predicted"/>